<accession>A0A5E7DTB2</accession>
<organism evidence="2 3">
    <name type="scientific">Pseudomonas fluorescens</name>
    <dbReference type="NCBI Taxonomy" id="294"/>
    <lineage>
        <taxon>Bacteria</taxon>
        <taxon>Pseudomonadati</taxon>
        <taxon>Pseudomonadota</taxon>
        <taxon>Gammaproteobacteria</taxon>
        <taxon>Pseudomonadales</taxon>
        <taxon>Pseudomonadaceae</taxon>
        <taxon>Pseudomonas</taxon>
    </lineage>
</organism>
<evidence type="ECO:0000313" key="3">
    <source>
        <dbReference type="Proteomes" id="UP000379480"/>
    </source>
</evidence>
<dbReference type="Proteomes" id="UP000379480">
    <property type="component" value="Unassembled WGS sequence"/>
</dbReference>
<dbReference type="InterPro" id="IPR049711">
    <property type="entry name" value="PA3371-like"/>
</dbReference>
<dbReference type="OrthoDB" id="7031296at2"/>
<sequence length="59" mass="6252">MSKPAAAFLILALLSAVLNLFLTGKDASSLPMIAFGVFAGCFILALIAGRRIKFDPVLR</sequence>
<dbReference type="EMBL" id="CABVHY010000019">
    <property type="protein sequence ID" value="VVO16588.1"/>
    <property type="molecule type" value="Genomic_DNA"/>
</dbReference>
<keyword evidence="1" id="KW-0472">Membrane</keyword>
<gene>
    <name evidence="2" type="ORF">PS723_03860</name>
</gene>
<keyword evidence="1" id="KW-0812">Transmembrane</keyword>
<dbReference type="AlphaFoldDB" id="A0A5E7DTB2"/>
<keyword evidence="1" id="KW-1133">Transmembrane helix</keyword>
<reference evidence="2 3" key="1">
    <citation type="submission" date="2019-09" db="EMBL/GenBank/DDBJ databases">
        <authorList>
            <person name="Chandra G."/>
            <person name="Truman W A."/>
        </authorList>
    </citation>
    <scope>NUCLEOTIDE SEQUENCE [LARGE SCALE GENOMIC DNA]</scope>
    <source>
        <strain evidence="2">PS723</strain>
    </source>
</reference>
<evidence type="ECO:0000256" key="1">
    <source>
        <dbReference type="SAM" id="Phobius"/>
    </source>
</evidence>
<protein>
    <submittedName>
        <fullName evidence="2">Uncharacterized protein</fullName>
    </submittedName>
</protein>
<proteinExistence type="predicted"/>
<evidence type="ECO:0000313" key="2">
    <source>
        <dbReference type="EMBL" id="VVO16588.1"/>
    </source>
</evidence>
<feature type="transmembrane region" description="Helical" evidence="1">
    <location>
        <begin position="29"/>
        <end position="49"/>
    </location>
</feature>
<dbReference type="RefSeq" id="WP_150805208.1">
    <property type="nucleotide sequence ID" value="NZ_CABVHY010000019.1"/>
</dbReference>
<name>A0A5E7DTB2_PSEFL</name>
<dbReference type="NCBIfam" id="NF041882">
    <property type="entry name" value="PA3371_fam"/>
    <property type="match status" value="1"/>
</dbReference>